<comment type="caution">
    <text evidence="1">The sequence shown here is derived from an EMBL/GenBank/DDBJ whole genome shotgun (WGS) entry which is preliminary data.</text>
</comment>
<evidence type="ECO:0000313" key="2">
    <source>
        <dbReference type="Proteomes" id="UP000014480"/>
    </source>
</evidence>
<reference evidence="2" key="1">
    <citation type="journal article" date="2013" name="New Phytol.">
        <title>Comparative genomic and transcriptomic analyses reveal the hemibiotrophic stage shift of Colletotrichum fungi.</title>
        <authorList>
            <person name="Gan P."/>
            <person name="Ikeda K."/>
            <person name="Irieda H."/>
            <person name="Narusaka M."/>
            <person name="O'Connell R.J."/>
            <person name="Narusaka Y."/>
            <person name="Takano Y."/>
            <person name="Kubo Y."/>
            <person name="Shirasu K."/>
        </authorList>
    </citation>
    <scope>NUCLEOTIDE SEQUENCE [LARGE SCALE GENOMIC DNA]</scope>
    <source>
        <strain evidence="2">104-T / ATCC 96160 / CBS 514.97 / LARS 414 / MAFF 240422</strain>
    </source>
</reference>
<evidence type="ECO:0000313" key="1">
    <source>
        <dbReference type="EMBL" id="TDZ24178.1"/>
    </source>
</evidence>
<accession>A0A484G212</accession>
<protein>
    <submittedName>
        <fullName evidence="1">Uncharacterized protein</fullName>
    </submittedName>
</protein>
<gene>
    <name evidence="1" type="ORF">Cob_v003566</name>
</gene>
<organism evidence="1 2">
    <name type="scientific">Colletotrichum orbiculare (strain 104-T / ATCC 96160 / CBS 514.97 / LARS 414 / MAFF 240422)</name>
    <name type="common">Cucumber anthracnose fungus</name>
    <name type="synonym">Colletotrichum lagenarium</name>
    <dbReference type="NCBI Taxonomy" id="1213857"/>
    <lineage>
        <taxon>Eukaryota</taxon>
        <taxon>Fungi</taxon>
        <taxon>Dikarya</taxon>
        <taxon>Ascomycota</taxon>
        <taxon>Pezizomycotina</taxon>
        <taxon>Sordariomycetes</taxon>
        <taxon>Hypocreomycetidae</taxon>
        <taxon>Glomerellales</taxon>
        <taxon>Glomerellaceae</taxon>
        <taxon>Colletotrichum</taxon>
        <taxon>Colletotrichum orbiculare species complex</taxon>
    </lineage>
</organism>
<name>A0A484G212_COLOR</name>
<sequence>MGEPDQLPASVSSIENGDGLSGAGPPFKLFESFALGTDTHGLPFGAGGNVMLILWLKNAARWAASC</sequence>
<reference evidence="2" key="2">
    <citation type="journal article" date="2019" name="Mol. Plant Microbe Interact.">
        <title>Genome sequence resources for four phytopathogenic fungi from the Colletotrichum orbiculare species complex.</title>
        <authorList>
            <person name="Gan P."/>
            <person name="Tsushima A."/>
            <person name="Narusaka M."/>
            <person name="Narusaka Y."/>
            <person name="Takano Y."/>
            <person name="Kubo Y."/>
            <person name="Shirasu K."/>
        </authorList>
    </citation>
    <scope>GENOME REANNOTATION</scope>
    <source>
        <strain evidence="2">104-T / ATCC 96160 / CBS 514.97 / LARS 414 / MAFF 240422</strain>
    </source>
</reference>
<dbReference type="Proteomes" id="UP000014480">
    <property type="component" value="Unassembled WGS sequence"/>
</dbReference>
<keyword evidence="2" id="KW-1185">Reference proteome</keyword>
<dbReference type="AlphaFoldDB" id="A0A484G212"/>
<dbReference type="EMBL" id="AMCV02000005">
    <property type="protein sequence ID" value="TDZ24178.1"/>
    <property type="molecule type" value="Genomic_DNA"/>
</dbReference>
<proteinExistence type="predicted"/>